<sequence length="77" mass="8274">MRGVEILFAERTFEIDAACAEVLAALPGACDLPRAGTRIAIGDPLCSVRAEAVDEARMNEQLAARRDAVQALFGDER</sequence>
<organism evidence="1 2">
    <name type="scientific">Piscinibacter aquaticus</name>
    <dbReference type="NCBI Taxonomy" id="392597"/>
    <lineage>
        <taxon>Bacteria</taxon>
        <taxon>Pseudomonadati</taxon>
        <taxon>Pseudomonadota</taxon>
        <taxon>Betaproteobacteria</taxon>
        <taxon>Burkholderiales</taxon>
        <taxon>Sphaerotilaceae</taxon>
        <taxon>Piscinibacter</taxon>
    </lineage>
</organism>
<gene>
    <name evidence="1" type="ORF">FSC37_06070</name>
</gene>
<proteinExistence type="predicted"/>
<evidence type="ECO:0000313" key="1">
    <source>
        <dbReference type="EMBL" id="TXC65761.1"/>
    </source>
</evidence>
<dbReference type="AlphaFoldDB" id="A0A5C6U1F0"/>
<comment type="caution">
    <text evidence="1">The sequence shown here is derived from an EMBL/GenBank/DDBJ whole genome shotgun (WGS) entry which is preliminary data.</text>
</comment>
<protein>
    <submittedName>
        <fullName evidence="1">Uncharacterized protein</fullName>
    </submittedName>
</protein>
<dbReference type="Proteomes" id="UP000321832">
    <property type="component" value="Unassembled WGS sequence"/>
</dbReference>
<reference evidence="1 2" key="1">
    <citation type="submission" date="2019-08" db="EMBL/GenBank/DDBJ databases">
        <authorList>
            <person name="Khan S.A."/>
            <person name="Jeon C.O."/>
            <person name="Jeong S.E."/>
        </authorList>
    </citation>
    <scope>NUCLEOTIDE SEQUENCE [LARGE SCALE GENOMIC DNA]</scope>
    <source>
        <strain evidence="2">IMCC1728</strain>
    </source>
</reference>
<accession>A0A5C6U1F0</accession>
<evidence type="ECO:0000313" key="2">
    <source>
        <dbReference type="Proteomes" id="UP000321832"/>
    </source>
</evidence>
<dbReference type="EMBL" id="VOPW01000001">
    <property type="protein sequence ID" value="TXC65761.1"/>
    <property type="molecule type" value="Genomic_DNA"/>
</dbReference>
<name>A0A5C6U1F0_9BURK</name>
<keyword evidence="2" id="KW-1185">Reference proteome</keyword>